<feature type="transmembrane region" description="Helical" evidence="1">
    <location>
        <begin position="398"/>
        <end position="419"/>
    </location>
</feature>
<keyword evidence="1" id="KW-1133">Transmembrane helix</keyword>
<organism evidence="2 3">
    <name type="scientific">Clonostachys chloroleuca</name>
    <dbReference type="NCBI Taxonomy" id="1926264"/>
    <lineage>
        <taxon>Eukaryota</taxon>
        <taxon>Fungi</taxon>
        <taxon>Dikarya</taxon>
        <taxon>Ascomycota</taxon>
        <taxon>Pezizomycotina</taxon>
        <taxon>Sordariomycetes</taxon>
        <taxon>Hypocreomycetidae</taxon>
        <taxon>Hypocreales</taxon>
        <taxon>Bionectriaceae</taxon>
        <taxon>Clonostachys</taxon>
    </lineage>
</organism>
<evidence type="ECO:0000313" key="3">
    <source>
        <dbReference type="Proteomes" id="UP001160390"/>
    </source>
</evidence>
<dbReference type="Gene3D" id="1.20.58.340">
    <property type="entry name" value="Magnesium transport protein CorA, transmembrane region"/>
    <property type="match status" value="1"/>
</dbReference>
<protein>
    <submittedName>
        <fullName evidence="2">Uncharacterized protein</fullName>
    </submittedName>
</protein>
<dbReference type="AlphaFoldDB" id="A0AA35PTQ6"/>
<dbReference type="Proteomes" id="UP001160390">
    <property type="component" value="Unassembled WGS sequence"/>
</dbReference>
<sequence>MDGLVKLSQTYFDIAYGFRVSQAPIEHATLEISISATDSNGTARQTTVLASMVSESNLASWVPADTGSGVTPCEAHLKLIRIDQIHDEIPNISKAAFRSLTSAMGAHPVALYMVCRKYDGFHTYKGPGSSHTWFFGSSTHALMWCYSPSRRQTVGVFMERRQANFQDFCRVLSAFSEHIHAPQVLFLSSAIHQQHNFDVGTASELGVIQRIEQQTGFGPSGVKGYALIKSEPTAKRVRAEIDELTVWSQAVGEIGVNFSNRSRNHRTFWRMLAALRQAEEDSETLGLPQGPAMERYKASLRELCEVLPTVERQMETYDEYILYLKDRTERLSSVLFTLLTHVDARAGISLASAAKRDSSSMKTVAIMTMAFLPATFFAALFAMPLLEWDGSHMVQKGFWVYLACTIPVTLLVFALWLGIIERQWIVGGAGGPKGFKRE</sequence>
<evidence type="ECO:0000313" key="2">
    <source>
        <dbReference type="EMBL" id="CAI6044887.1"/>
    </source>
</evidence>
<evidence type="ECO:0000256" key="1">
    <source>
        <dbReference type="SAM" id="Phobius"/>
    </source>
</evidence>
<feature type="transmembrane region" description="Helical" evidence="1">
    <location>
        <begin position="364"/>
        <end position="386"/>
    </location>
</feature>
<keyword evidence="3" id="KW-1185">Reference proteome</keyword>
<gene>
    <name evidence="2" type="ORF">CCHLO57077_00012946</name>
</gene>
<keyword evidence="1" id="KW-0472">Membrane</keyword>
<reference evidence="2" key="1">
    <citation type="submission" date="2023-01" db="EMBL/GenBank/DDBJ databases">
        <authorList>
            <person name="Piombo E."/>
        </authorList>
    </citation>
    <scope>NUCLEOTIDE SEQUENCE</scope>
</reference>
<name>A0AA35PTQ6_9HYPO</name>
<dbReference type="EMBL" id="CABFNP030000582">
    <property type="protein sequence ID" value="CAI6044887.1"/>
    <property type="molecule type" value="Genomic_DNA"/>
</dbReference>
<accession>A0AA35PTQ6</accession>
<keyword evidence="1" id="KW-0812">Transmembrane</keyword>
<proteinExistence type="predicted"/>
<comment type="caution">
    <text evidence="2">The sequence shown here is derived from an EMBL/GenBank/DDBJ whole genome shotgun (WGS) entry which is preliminary data.</text>
</comment>